<keyword evidence="4" id="KW-1185">Reference proteome</keyword>
<name>A0ABY7JDT6_STRNI</name>
<protein>
    <submittedName>
        <fullName evidence="3">Lsr2 family protein</fullName>
    </submittedName>
</protein>
<dbReference type="InterPro" id="IPR055370">
    <property type="entry name" value="Lsr2_DNA-bd"/>
</dbReference>
<evidence type="ECO:0000313" key="4">
    <source>
        <dbReference type="Proteomes" id="UP001210169"/>
    </source>
</evidence>
<accession>A0ABY7JDT6</accession>
<gene>
    <name evidence="3" type="ORF">STRNI_000152</name>
</gene>
<dbReference type="Proteomes" id="UP001210169">
    <property type="component" value="Chromosome"/>
</dbReference>
<reference evidence="3 4" key="1">
    <citation type="submission" date="2022-12" db="EMBL/GenBank/DDBJ databases">
        <authorList>
            <person name="Ruckert C."/>
            <person name="Busche T."/>
            <person name="Kalinowski J."/>
            <person name="Wittmann C."/>
        </authorList>
    </citation>
    <scope>NUCLEOTIDE SEQUENCE [LARGE SCALE GENOMIC DNA]</scope>
    <source>
        <strain evidence="3 4">DSM 40276</strain>
    </source>
</reference>
<organism evidence="3 4">
    <name type="scientific">Streptomyces nigrescens</name>
    <dbReference type="NCBI Taxonomy" id="1920"/>
    <lineage>
        <taxon>Bacteria</taxon>
        <taxon>Bacillati</taxon>
        <taxon>Actinomycetota</taxon>
        <taxon>Actinomycetes</taxon>
        <taxon>Kitasatosporales</taxon>
        <taxon>Streptomycetaceae</taxon>
        <taxon>Streptomyces</taxon>
    </lineage>
</organism>
<sequence>MFPDSLLEKTPYFCPASYVNEDRRRPDATSPVTSTAPVQSADIREWANRHGYDVPPRGRIPGAIIDAYKQAHNTE</sequence>
<dbReference type="InterPro" id="IPR036625">
    <property type="entry name" value="E3-bd_dom_sf"/>
</dbReference>
<dbReference type="Gene3D" id="4.10.320.10">
    <property type="entry name" value="E3-binding domain"/>
    <property type="match status" value="1"/>
</dbReference>
<feature type="domain" description="Lsr2 DNA-binding" evidence="2">
    <location>
        <begin position="37"/>
        <end position="71"/>
    </location>
</feature>
<evidence type="ECO:0000259" key="2">
    <source>
        <dbReference type="Pfam" id="PF23359"/>
    </source>
</evidence>
<evidence type="ECO:0000256" key="1">
    <source>
        <dbReference type="ARBA" id="ARBA00023125"/>
    </source>
</evidence>
<keyword evidence="1" id="KW-0238">DNA-binding</keyword>
<dbReference type="EMBL" id="CP114203">
    <property type="protein sequence ID" value="WAU09419.1"/>
    <property type="molecule type" value="Genomic_DNA"/>
</dbReference>
<evidence type="ECO:0000313" key="3">
    <source>
        <dbReference type="EMBL" id="WAU09419.1"/>
    </source>
</evidence>
<dbReference type="Pfam" id="PF23359">
    <property type="entry name" value="Lsr2_DNA-bd"/>
    <property type="match status" value="1"/>
</dbReference>
<proteinExistence type="predicted"/>